<gene>
    <name evidence="1" type="ORF">Ddye_023502</name>
</gene>
<name>A0AAD9TT44_9ROSI</name>
<accession>A0AAD9TT44</accession>
<dbReference type="AlphaFoldDB" id="A0AAD9TT44"/>
<proteinExistence type="predicted"/>
<comment type="caution">
    <text evidence="1">The sequence shown here is derived from an EMBL/GenBank/DDBJ whole genome shotgun (WGS) entry which is preliminary data.</text>
</comment>
<evidence type="ECO:0000313" key="1">
    <source>
        <dbReference type="EMBL" id="KAK2641739.1"/>
    </source>
</evidence>
<sequence>MKVMVVALELATEEVPRWQRWWEIGIDDGGLTTGTQTTVNGGELQSRCRSV</sequence>
<evidence type="ECO:0000313" key="2">
    <source>
        <dbReference type="Proteomes" id="UP001280121"/>
    </source>
</evidence>
<dbReference type="EMBL" id="JANJYI010000007">
    <property type="protein sequence ID" value="KAK2641739.1"/>
    <property type="molecule type" value="Genomic_DNA"/>
</dbReference>
<keyword evidence="2" id="KW-1185">Reference proteome</keyword>
<dbReference type="Proteomes" id="UP001280121">
    <property type="component" value="Unassembled WGS sequence"/>
</dbReference>
<reference evidence="1" key="1">
    <citation type="journal article" date="2023" name="Plant J.">
        <title>Genome sequences and population genomics provide insights into the demographic history, inbreeding, and mutation load of two 'living fossil' tree species of Dipteronia.</title>
        <authorList>
            <person name="Feng Y."/>
            <person name="Comes H.P."/>
            <person name="Chen J."/>
            <person name="Zhu S."/>
            <person name="Lu R."/>
            <person name="Zhang X."/>
            <person name="Li P."/>
            <person name="Qiu J."/>
            <person name="Olsen K.M."/>
            <person name="Qiu Y."/>
        </authorList>
    </citation>
    <scope>NUCLEOTIDE SEQUENCE</scope>
    <source>
        <strain evidence="1">KIB01</strain>
    </source>
</reference>
<protein>
    <submittedName>
        <fullName evidence="1">Uncharacterized protein</fullName>
    </submittedName>
</protein>
<organism evidence="1 2">
    <name type="scientific">Dipteronia dyeriana</name>
    <dbReference type="NCBI Taxonomy" id="168575"/>
    <lineage>
        <taxon>Eukaryota</taxon>
        <taxon>Viridiplantae</taxon>
        <taxon>Streptophyta</taxon>
        <taxon>Embryophyta</taxon>
        <taxon>Tracheophyta</taxon>
        <taxon>Spermatophyta</taxon>
        <taxon>Magnoliopsida</taxon>
        <taxon>eudicotyledons</taxon>
        <taxon>Gunneridae</taxon>
        <taxon>Pentapetalae</taxon>
        <taxon>rosids</taxon>
        <taxon>malvids</taxon>
        <taxon>Sapindales</taxon>
        <taxon>Sapindaceae</taxon>
        <taxon>Hippocastanoideae</taxon>
        <taxon>Acereae</taxon>
        <taxon>Dipteronia</taxon>
    </lineage>
</organism>